<comment type="caution">
    <text evidence="2">The sequence shown here is derived from an EMBL/GenBank/DDBJ whole genome shotgun (WGS) entry which is preliminary data.</text>
</comment>
<gene>
    <name evidence="2" type="ORF">BWK73_32050</name>
</gene>
<dbReference type="EMBL" id="MTEJ01000263">
    <property type="protein sequence ID" value="OQX06019.1"/>
    <property type="molecule type" value="Genomic_DNA"/>
</dbReference>
<dbReference type="AlphaFoldDB" id="A0A1Y1QI56"/>
<proteinExistence type="predicted"/>
<name>A0A1Y1QI56_9GAMM</name>
<evidence type="ECO:0000256" key="1">
    <source>
        <dbReference type="SAM" id="Phobius"/>
    </source>
</evidence>
<keyword evidence="1" id="KW-1133">Transmembrane helix</keyword>
<protein>
    <recommendedName>
        <fullName evidence="4">Toxin CptA</fullName>
    </recommendedName>
</protein>
<feature type="transmembrane region" description="Helical" evidence="1">
    <location>
        <begin position="17"/>
        <end position="34"/>
    </location>
</feature>
<reference evidence="2 3" key="1">
    <citation type="submission" date="2017-01" db="EMBL/GenBank/DDBJ databases">
        <title>Novel large sulfur bacteria in the metagenomes of groundwater-fed chemosynthetic microbial mats in the Lake Huron basin.</title>
        <authorList>
            <person name="Sharrar A.M."/>
            <person name="Flood B.E."/>
            <person name="Bailey J.V."/>
            <person name="Jones D.S."/>
            <person name="Biddanda B."/>
            <person name="Ruberg S.A."/>
            <person name="Marcus D.N."/>
            <person name="Dick G.J."/>
        </authorList>
    </citation>
    <scope>NUCLEOTIDE SEQUENCE [LARGE SCALE GENOMIC DNA]</scope>
    <source>
        <strain evidence="2">A8</strain>
    </source>
</reference>
<keyword evidence="1" id="KW-0472">Membrane</keyword>
<dbReference type="Pfam" id="PF07254">
    <property type="entry name" value="Cpta_toxin"/>
    <property type="match status" value="1"/>
</dbReference>
<sequence>MDNQPPLYLQPVASRRLAVFIVASHALAAVVVGLMPALPWWGKGLLLVLMALSWRYYWRLHISRVAMSAVQEVRFYQVEVCLVRTAAAGFFARLDDSSFLHPWLCVLNLRAKDGKLYTLIVMPDSVPADTLRQLRVRVKFSAVDVPEK</sequence>
<dbReference type="Proteomes" id="UP000192491">
    <property type="component" value="Unassembled WGS sequence"/>
</dbReference>
<accession>A0A1Y1QI56</accession>
<dbReference type="InterPro" id="IPR009883">
    <property type="entry name" value="YgfX"/>
</dbReference>
<keyword evidence="1" id="KW-0812">Transmembrane</keyword>
<evidence type="ECO:0000313" key="3">
    <source>
        <dbReference type="Proteomes" id="UP000192491"/>
    </source>
</evidence>
<evidence type="ECO:0008006" key="4">
    <source>
        <dbReference type="Google" id="ProtNLM"/>
    </source>
</evidence>
<evidence type="ECO:0000313" key="2">
    <source>
        <dbReference type="EMBL" id="OQX06019.1"/>
    </source>
</evidence>
<organism evidence="2 3">
    <name type="scientific">Thiothrix lacustris</name>
    <dbReference type="NCBI Taxonomy" id="525917"/>
    <lineage>
        <taxon>Bacteria</taxon>
        <taxon>Pseudomonadati</taxon>
        <taxon>Pseudomonadota</taxon>
        <taxon>Gammaproteobacteria</taxon>
        <taxon>Thiotrichales</taxon>
        <taxon>Thiotrichaceae</taxon>
        <taxon>Thiothrix</taxon>
    </lineage>
</organism>